<dbReference type="InterPro" id="IPR011601">
    <property type="entry name" value="MurB_C"/>
</dbReference>
<dbReference type="KEGG" id="mpz:Marpi_0351"/>
<organism evidence="18 19">
    <name type="scientific">Marinitoga piezophila (strain DSM 14283 / JCM 11233 / KA3)</name>
    <dbReference type="NCBI Taxonomy" id="443254"/>
    <lineage>
        <taxon>Bacteria</taxon>
        <taxon>Thermotogati</taxon>
        <taxon>Thermotogota</taxon>
        <taxon>Thermotogae</taxon>
        <taxon>Petrotogales</taxon>
        <taxon>Petrotogaceae</taxon>
        <taxon>Marinitoga</taxon>
    </lineage>
</organism>
<evidence type="ECO:0000259" key="17">
    <source>
        <dbReference type="PROSITE" id="PS51387"/>
    </source>
</evidence>
<dbReference type="InterPro" id="IPR016169">
    <property type="entry name" value="FAD-bd_PCMH_sub2"/>
</dbReference>
<dbReference type="UniPathway" id="UPA00219"/>
<dbReference type="PANTHER" id="PTHR21071:SF4">
    <property type="entry name" value="UDP-N-ACETYLENOLPYRUVOYLGLUCOSAMINE REDUCTASE"/>
    <property type="match status" value="1"/>
</dbReference>
<dbReference type="EC" id="1.3.1.98" evidence="16"/>
<evidence type="ECO:0000256" key="2">
    <source>
        <dbReference type="ARBA" id="ARBA00003921"/>
    </source>
</evidence>
<dbReference type="OrthoDB" id="9804753at2"/>
<keyword evidence="6 16" id="KW-0132">Cell division</keyword>
<keyword evidence="8 16" id="KW-0274">FAD</keyword>
<dbReference type="Pfam" id="PF02873">
    <property type="entry name" value="MurB_C"/>
    <property type="match status" value="1"/>
</dbReference>
<comment type="function">
    <text evidence="2 16">Cell wall formation.</text>
</comment>
<protein>
    <recommendedName>
        <fullName evidence="16">UDP-N-acetylenolpyruvoylglucosamine reductase</fullName>
        <ecNumber evidence="16">1.3.1.98</ecNumber>
    </recommendedName>
    <alternativeName>
        <fullName evidence="16">UDP-N-acetylmuramate dehydrogenase</fullName>
    </alternativeName>
</protein>
<dbReference type="InterPro" id="IPR016166">
    <property type="entry name" value="FAD-bd_PCMH"/>
</dbReference>
<proteinExistence type="inferred from homology"/>
<feature type="active site" description="Proton donor" evidence="16">
    <location>
        <position position="226"/>
    </location>
</feature>
<dbReference type="InterPro" id="IPR003170">
    <property type="entry name" value="MurB"/>
</dbReference>
<evidence type="ECO:0000256" key="15">
    <source>
        <dbReference type="ARBA" id="ARBA00048914"/>
    </source>
</evidence>
<dbReference type="EMBL" id="CP003257">
    <property type="protein sequence ID" value="AEX84800.1"/>
    <property type="molecule type" value="Genomic_DNA"/>
</dbReference>
<dbReference type="AlphaFoldDB" id="H2J4E5"/>
<dbReference type="InterPro" id="IPR006094">
    <property type="entry name" value="Oxid_FAD_bind_N"/>
</dbReference>
<comment type="catalytic activity">
    <reaction evidence="15 16">
        <text>UDP-N-acetyl-alpha-D-muramate + NADP(+) = UDP-N-acetyl-3-O-(1-carboxyvinyl)-alpha-D-glucosamine + NADPH + H(+)</text>
        <dbReference type="Rhea" id="RHEA:12248"/>
        <dbReference type="ChEBI" id="CHEBI:15378"/>
        <dbReference type="ChEBI" id="CHEBI:57783"/>
        <dbReference type="ChEBI" id="CHEBI:58349"/>
        <dbReference type="ChEBI" id="CHEBI:68483"/>
        <dbReference type="ChEBI" id="CHEBI:70757"/>
        <dbReference type="EC" id="1.3.1.98"/>
    </reaction>
</comment>
<comment type="cofactor">
    <cofactor evidence="1 16">
        <name>FAD</name>
        <dbReference type="ChEBI" id="CHEBI:57692"/>
    </cofactor>
</comment>
<dbReference type="RefSeq" id="WP_014295872.1">
    <property type="nucleotide sequence ID" value="NC_016751.1"/>
</dbReference>
<evidence type="ECO:0000256" key="14">
    <source>
        <dbReference type="ARBA" id="ARBA00023316"/>
    </source>
</evidence>
<evidence type="ECO:0000256" key="13">
    <source>
        <dbReference type="ARBA" id="ARBA00023306"/>
    </source>
</evidence>
<dbReference type="Pfam" id="PF01565">
    <property type="entry name" value="FAD_binding_4"/>
    <property type="match status" value="1"/>
</dbReference>
<evidence type="ECO:0000256" key="4">
    <source>
        <dbReference type="ARBA" id="ARBA00004752"/>
    </source>
</evidence>
<dbReference type="HAMAP" id="MF_00037">
    <property type="entry name" value="MurB"/>
    <property type="match status" value="1"/>
</dbReference>
<evidence type="ECO:0000313" key="19">
    <source>
        <dbReference type="Proteomes" id="UP000007161"/>
    </source>
</evidence>
<keyword evidence="13 16" id="KW-0131">Cell cycle</keyword>
<dbReference type="GO" id="GO:0008360">
    <property type="term" value="P:regulation of cell shape"/>
    <property type="evidence" value="ECO:0007669"/>
    <property type="project" value="UniProtKB-KW"/>
</dbReference>
<dbReference type="NCBIfam" id="NF010480">
    <property type="entry name" value="PRK13905.1"/>
    <property type="match status" value="1"/>
</dbReference>
<keyword evidence="19" id="KW-1185">Reference proteome</keyword>
<dbReference type="eggNOG" id="COG0812">
    <property type="taxonomic scope" value="Bacteria"/>
</dbReference>
<dbReference type="PROSITE" id="PS51387">
    <property type="entry name" value="FAD_PCMH"/>
    <property type="match status" value="1"/>
</dbReference>
<evidence type="ECO:0000256" key="10">
    <source>
        <dbReference type="ARBA" id="ARBA00022960"/>
    </source>
</evidence>
<evidence type="ECO:0000256" key="3">
    <source>
        <dbReference type="ARBA" id="ARBA00004496"/>
    </source>
</evidence>
<dbReference type="Gene3D" id="3.30.465.10">
    <property type="match status" value="1"/>
</dbReference>
<dbReference type="STRING" id="443254.Marpi_0351"/>
<feature type="active site" evidence="16">
    <location>
        <position position="297"/>
    </location>
</feature>
<dbReference type="SUPFAM" id="SSF56194">
    <property type="entry name" value="Uridine diphospho-N-Acetylenolpyruvylglucosamine reductase, MurB, C-terminal domain"/>
    <property type="match status" value="1"/>
</dbReference>
<evidence type="ECO:0000256" key="1">
    <source>
        <dbReference type="ARBA" id="ARBA00001974"/>
    </source>
</evidence>
<dbReference type="NCBIfam" id="TIGR00179">
    <property type="entry name" value="murB"/>
    <property type="match status" value="1"/>
</dbReference>
<dbReference type="Proteomes" id="UP000007161">
    <property type="component" value="Chromosome"/>
</dbReference>
<keyword evidence="12 16" id="KW-0560">Oxidoreductase</keyword>
<dbReference type="GO" id="GO:0008762">
    <property type="term" value="F:UDP-N-acetylmuramate dehydrogenase activity"/>
    <property type="evidence" value="ECO:0007669"/>
    <property type="project" value="UniProtKB-UniRule"/>
</dbReference>
<dbReference type="GO" id="GO:0051301">
    <property type="term" value="P:cell division"/>
    <property type="evidence" value="ECO:0007669"/>
    <property type="project" value="UniProtKB-KW"/>
</dbReference>
<comment type="similarity">
    <text evidence="16">Belongs to the MurB family.</text>
</comment>
<comment type="subcellular location">
    <subcellularLocation>
        <location evidence="3 16">Cytoplasm</location>
    </subcellularLocation>
</comment>
<keyword evidence="11 16" id="KW-0573">Peptidoglycan synthesis</keyword>
<evidence type="ECO:0000256" key="16">
    <source>
        <dbReference type="HAMAP-Rule" id="MF_00037"/>
    </source>
</evidence>
<evidence type="ECO:0000313" key="18">
    <source>
        <dbReference type="EMBL" id="AEX84800.1"/>
    </source>
</evidence>
<reference evidence="18 19" key="1">
    <citation type="journal article" date="2012" name="J. Bacteriol.">
        <title>Complete Genome Sequence of the Thermophilic, Piezophilic, Heterotrophic Bacterium Marinitoga piezophila KA3.</title>
        <authorList>
            <person name="Lucas S."/>
            <person name="Han J."/>
            <person name="Lapidus A."/>
            <person name="Cheng J.F."/>
            <person name="Goodwin L.A."/>
            <person name="Pitluck S."/>
            <person name="Peters L."/>
            <person name="Mikhailova N."/>
            <person name="Teshima H."/>
            <person name="Detter J.C."/>
            <person name="Han C."/>
            <person name="Tapia R."/>
            <person name="Land M."/>
            <person name="Hauser L."/>
            <person name="Kyrpides N.C."/>
            <person name="Ivanova N."/>
            <person name="Pagani I."/>
            <person name="Vannier P."/>
            <person name="Oger P."/>
            <person name="Bartlett D.H."/>
            <person name="Noll K.M."/>
            <person name="Woyke T."/>
            <person name="Jebbar M."/>
        </authorList>
    </citation>
    <scope>NUCLEOTIDE SEQUENCE [LARGE SCALE GENOMIC DNA]</scope>
    <source>
        <strain evidence="19">DSM 14283 / JCM 11233 / KA3</strain>
    </source>
</reference>
<dbReference type="Gene3D" id="3.90.78.10">
    <property type="entry name" value="UDP-N-acetylenolpyruvoylglucosamine reductase, C-terminal domain"/>
    <property type="match status" value="1"/>
</dbReference>
<keyword evidence="5 16" id="KW-0963">Cytoplasm</keyword>
<dbReference type="GO" id="GO:0009252">
    <property type="term" value="P:peptidoglycan biosynthetic process"/>
    <property type="evidence" value="ECO:0007669"/>
    <property type="project" value="UniProtKB-UniRule"/>
</dbReference>
<accession>H2J4E5</accession>
<feature type="domain" description="FAD-binding PCMH-type" evidence="17">
    <location>
        <begin position="32"/>
        <end position="197"/>
    </location>
</feature>
<dbReference type="HOGENOM" id="CLU_035304_1_1_0"/>
<dbReference type="GO" id="GO:0071555">
    <property type="term" value="P:cell wall organization"/>
    <property type="evidence" value="ECO:0007669"/>
    <property type="project" value="UniProtKB-KW"/>
</dbReference>
<dbReference type="SUPFAM" id="SSF56176">
    <property type="entry name" value="FAD-binding/transporter-associated domain-like"/>
    <property type="match status" value="1"/>
</dbReference>
<keyword evidence="14 16" id="KW-0961">Cell wall biogenesis/degradation</keyword>
<evidence type="ECO:0000256" key="5">
    <source>
        <dbReference type="ARBA" id="ARBA00022490"/>
    </source>
</evidence>
<dbReference type="InterPro" id="IPR036635">
    <property type="entry name" value="MurB_C_sf"/>
</dbReference>
<evidence type="ECO:0000256" key="7">
    <source>
        <dbReference type="ARBA" id="ARBA00022630"/>
    </source>
</evidence>
<comment type="pathway">
    <text evidence="4 16">Cell wall biogenesis; peptidoglycan biosynthesis.</text>
</comment>
<evidence type="ECO:0000256" key="6">
    <source>
        <dbReference type="ARBA" id="ARBA00022618"/>
    </source>
</evidence>
<dbReference type="PANTHER" id="PTHR21071">
    <property type="entry name" value="UDP-N-ACETYLENOLPYRUVOYLGLUCOSAMINE REDUCTASE"/>
    <property type="match status" value="1"/>
</dbReference>
<evidence type="ECO:0000256" key="12">
    <source>
        <dbReference type="ARBA" id="ARBA00023002"/>
    </source>
</evidence>
<keyword evidence="7 16" id="KW-0285">Flavoprotein</keyword>
<dbReference type="InterPro" id="IPR036318">
    <property type="entry name" value="FAD-bd_PCMH-like_sf"/>
</dbReference>
<keyword evidence="10 16" id="KW-0133">Cell shape</keyword>
<dbReference type="GO" id="GO:0005829">
    <property type="term" value="C:cytosol"/>
    <property type="evidence" value="ECO:0007669"/>
    <property type="project" value="TreeGrafter"/>
</dbReference>
<evidence type="ECO:0000256" key="9">
    <source>
        <dbReference type="ARBA" id="ARBA00022857"/>
    </source>
</evidence>
<feature type="active site" evidence="16">
    <location>
        <position position="176"/>
    </location>
</feature>
<evidence type="ECO:0000256" key="8">
    <source>
        <dbReference type="ARBA" id="ARBA00022827"/>
    </source>
</evidence>
<dbReference type="InterPro" id="IPR016167">
    <property type="entry name" value="FAD-bd_PCMH_sub1"/>
</dbReference>
<reference evidence="19" key="2">
    <citation type="submission" date="2012-01" db="EMBL/GenBank/DDBJ databases">
        <title>Complete sequence of chromosome of Marinitoga piezophila KA3.</title>
        <authorList>
            <person name="Lucas S."/>
            <person name="Han J."/>
            <person name="Lapidus A."/>
            <person name="Cheng J.-F."/>
            <person name="Goodwin L."/>
            <person name="Pitluck S."/>
            <person name="Peters L."/>
            <person name="Mikhailova N."/>
            <person name="Teshima H."/>
            <person name="Detter J.C."/>
            <person name="Han C."/>
            <person name="Tapia R."/>
            <person name="Land M."/>
            <person name="Hauser L."/>
            <person name="Kyrpides N."/>
            <person name="Ivanova N."/>
            <person name="Pagani I."/>
            <person name="Jebbar M."/>
            <person name="Vannier P."/>
            <person name="Oger P."/>
            <person name="Cario A."/>
            <person name="Bartlett D."/>
            <person name="Noll K.M."/>
            <person name="Woyke T."/>
        </authorList>
    </citation>
    <scope>NUCLEOTIDE SEQUENCE [LARGE SCALE GENOMIC DNA]</scope>
    <source>
        <strain evidence="19">DSM 14283 / JCM 11233 / KA3</strain>
    </source>
</reference>
<keyword evidence="9 16" id="KW-0521">NADP</keyword>
<evidence type="ECO:0000256" key="11">
    <source>
        <dbReference type="ARBA" id="ARBA00022984"/>
    </source>
</evidence>
<dbReference type="GO" id="GO:0071949">
    <property type="term" value="F:FAD binding"/>
    <property type="evidence" value="ECO:0007669"/>
    <property type="project" value="InterPro"/>
</dbReference>
<gene>
    <name evidence="16" type="primary">murB</name>
    <name evidence="18" type="ordered locus">Marpi_0351</name>
</gene>
<sequence>MNNLETIAKDLYLMGCNVLINEPMSKHTTFRIGGKVALYVTPKTKNIFIEVLNYLDKNNIEYKIIGGGANLIVSDKFHDFVVISTEYISGYEIENEKIIAESGIPLSRLSFIALENSLSGMEFACGIPGSLGGAIFMNAGAYGGEMKNIIETVEVYDLKSKKILFLGNSNCKFGYRTSIFQKNNLIILGATIALKKGIHEKIKQEIFNLLEKRWSKQPLEYPSAGSIFKRPEPTFYVGTTIEKLNLKGFSIGGAQISEKHGGFIINKENATFEDVQQLINHVKKIVKEKYNKDLKVEPEIWD</sequence>
<name>H2J4E5_MARPK</name>
<dbReference type="Gene3D" id="3.30.43.10">
    <property type="entry name" value="Uridine Diphospho-n-acetylenolpyruvylglucosamine Reductase, domain 2"/>
    <property type="match status" value="1"/>
</dbReference>